<dbReference type="EMBL" id="CM042018">
    <property type="protein sequence ID" value="KAI3826062.1"/>
    <property type="molecule type" value="Genomic_DNA"/>
</dbReference>
<protein>
    <submittedName>
        <fullName evidence="1">Uncharacterized protein</fullName>
    </submittedName>
</protein>
<reference evidence="2" key="1">
    <citation type="journal article" date="2022" name="Mol. Ecol. Resour.">
        <title>The genomes of chicory, endive, great burdock and yacon provide insights into Asteraceae palaeo-polyploidization history and plant inulin production.</title>
        <authorList>
            <person name="Fan W."/>
            <person name="Wang S."/>
            <person name="Wang H."/>
            <person name="Wang A."/>
            <person name="Jiang F."/>
            <person name="Liu H."/>
            <person name="Zhao H."/>
            <person name="Xu D."/>
            <person name="Zhang Y."/>
        </authorList>
    </citation>
    <scope>NUCLEOTIDE SEQUENCE [LARGE SCALE GENOMIC DNA]</scope>
    <source>
        <strain evidence="2">cv. Yunnan</strain>
    </source>
</reference>
<evidence type="ECO:0000313" key="2">
    <source>
        <dbReference type="Proteomes" id="UP001056120"/>
    </source>
</evidence>
<reference evidence="1 2" key="2">
    <citation type="journal article" date="2022" name="Mol. Ecol. Resour.">
        <title>The genomes of chicory, endive, great burdock and yacon provide insights into Asteraceae paleo-polyploidization history and plant inulin production.</title>
        <authorList>
            <person name="Fan W."/>
            <person name="Wang S."/>
            <person name="Wang H."/>
            <person name="Wang A."/>
            <person name="Jiang F."/>
            <person name="Liu H."/>
            <person name="Zhao H."/>
            <person name="Xu D."/>
            <person name="Zhang Y."/>
        </authorList>
    </citation>
    <scope>NUCLEOTIDE SEQUENCE [LARGE SCALE GENOMIC DNA]</scope>
    <source>
        <strain evidence="2">cv. Yunnan</strain>
        <tissue evidence="1">Leaves</tissue>
    </source>
</reference>
<evidence type="ECO:0000313" key="1">
    <source>
        <dbReference type="EMBL" id="KAI3826062.1"/>
    </source>
</evidence>
<sequence length="251" mass="28035">MLNTHLQQTKDMPSQIHGQRKFGLGFNVTPTVECTPSKNVLHKFKKNPVKKRSVLKASKVPNIREYHISLKPDTTVSIMQLILKDNAYFLSIFLCPLPYVCSSSFLTKGTCCIHKGQLITDESENKKKVPRAAVETTFEGPGLMSRTPQIPYTFEDIPTLVKEEPILAGESGGLFALFGLFTLPMVYAAWNGVHYELKMHGMVKDGVRVGAPCEVFRSNLRETILLGATNFLPDNSVQESSRSVEEDEKKS</sequence>
<name>A0ACB9K1D8_9ASTR</name>
<comment type="caution">
    <text evidence="1">The sequence shown here is derived from an EMBL/GenBank/DDBJ whole genome shotgun (WGS) entry which is preliminary data.</text>
</comment>
<keyword evidence="2" id="KW-1185">Reference proteome</keyword>
<dbReference type="Proteomes" id="UP001056120">
    <property type="component" value="Linkage Group LG01"/>
</dbReference>
<proteinExistence type="predicted"/>
<gene>
    <name evidence="1" type="ORF">L1987_00104</name>
</gene>
<accession>A0ACB9K1D8</accession>
<organism evidence="1 2">
    <name type="scientific">Smallanthus sonchifolius</name>
    <dbReference type="NCBI Taxonomy" id="185202"/>
    <lineage>
        <taxon>Eukaryota</taxon>
        <taxon>Viridiplantae</taxon>
        <taxon>Streptophyta</taxon>
        <taxon>Embryophyta</taxon>
        <taxon>Tracheophyta</taxon>
        <taxon>Spermatophyta</taxon>
        <taxon>Magnoliopsida</taxon>
        <taxon>eudicotyledons</taxon>
        <taxon>Gunneridae</taxon>
        <taxon>Pentapetalae</taxon>
        <taxon>asterids</taxon>
        <taxon>campanulids</taxon>
        <taxon>Asterales</taxon>
        <taxon>Asteraceae</taxon>
        <taxon>Asteroideae</taxon>
        <taxon>Heliantheae alliance</taxon>
        <taxon>Millerieae</taxon>
        <taxon>Smallanthus</taxon>
    </lineage>
</organism>